<keyword evidence="9" id="KW-1185">Reference proteome</keyword>
<evidence type="ECO:0000313" key="9">
    <source>
        <dbReference type="Proteomes" id="UP000786693"/>
    </source>
</evidence>
<dbReference type="Pfam" id="PF03349">
    <property type="entry name" value="Toluene_X"/>
    <property type="match status" value="1"/>
</dbReference>
<dbReference type="PANTHER" id="PTHR35093">
    <property type="entry name" value="OUTER MEMBRANE PROTEIN NMB0088-RELATED"/>
    <property type="match status" value="1"/>
</dbReference>
<name>A0ABQ4NMY9_9RHOB</name>
<evidence type="ECO:0000256" key="7">
    <source>
        <dbReference type="ARBA" id="ARBA00023237"/>
    </source>
</evidence>
<proteinExistence type="inferred from homology"/>
<keyword evidence="4" id="KW-0812">Transmembrane</keyword>
<organism evidence="8 9">
    <name type="scientific">Jannaschia pagri</name>
    <dbReference type="NCBI Taxonomy" id="2829797"/>
    <lineage>
        <taxon>Bacteria</taxon>
        <taxon>Pseudomonadati</taxon>
        <taxon>Pseudomonadota</taxon>
        <taxon>Alphaproteobacteria</taxon>
        <taxon>Rhodobacterales</taxon>
        <taxon>Roseobacteraceae</taxon>
        <taxon>Jannaschia</taxon>
    </lineage>
</organism>
<sequence>MVTSQTAKPRGEGHMTRFTVAVLAAFSTVGAASAGGLDRSGQSVLAIFDDPGTLSFGLSHVTPDLTGTDVRGTGSYDAGGSYTQYSFSYSNQINDRFSYAIIGDQPFGADIFYNDTPQTSALGGTKADLSSDAVSFIGKYQLSDRVSVFGGLRAERAGGTVALNGQAYAQAISVSSVARGAGVGFATLGAALQGDPTAVAAVGGPANAQALGAQVQALSTQFLTPGVGGFTGYDVEIEQSWGVGVTLGAAYEIPEIALRLAVTYHSEVTHEGDATERFGFTAAGAGAPIPGRIAFQSPQSVNIDFQTGINPKTLLLASMRWTDWDDFDVIPTQLGSDLANIDDSYRWTLGVARRFSDELVGLASITYEKDNGGATLSPLGPTDGQIGVSVGARYSTGNLDISGGINYTKVGSAFAGVGGQPVASFTDNSAIGVGFKVAYKF</sequence>
<protein>
    <submittedName>
        <fullName evidence="8">Long-chain fatty acid transporter</fullName>
    </submittedName>
</protein>
<evidence type="ECO:0000256" key="6">
    <source>
        <dbReference type="ARBA" id="ARBA00023136"/>
    </source>
</evidence>
<keyword evidence="7" id="KW-0998">Cell outer membrane</keyword>
<evidence type="ECO:0000256" key="2">
    <source>
        <dbReference type="ARBA" id="ARBA00008163"/>
    </source>
</evidence>
<dbReference type="Gene3D" id="2.40.160.60">
    <property type="entry name" value="Outer membrane protein transport protein (OMPP1/FadL/TodX)"/>
    <property type="match status" value="1"/>
</dbReference>
<evidence type="ECO:0000313" key="8">
    <source>
        <dbReference type="EMBL" id="GIT95625.1"/>
    </source>
</evidence>
<comment type="similarity">
    <text evidence="2">Belongs to the OmpP1/FadL family.</text>
</comment>
<comment type="caution">
    <text evidence="8">The sequence shown here is derived from an EMBL/GenBank/DDBJ whole genome shotgun (WGS) entry which is preliminary data.</text>
</comment>
<evidence type="ECO:0000256" key="4">
    <source>
        <dbReference type="ARBA" id="ARBA00022692"/>
    </source>
</evidence>
<evidence type="ECO:0000256" key="1">
    <source>
        <dbReference type="ARBA" id="ARBA00004571"/>
    </source>
</evidence>
<dbReference type="Proteomes" id="UP000786693">
    <property type="component" value="Unassembled WGS sequence"/>
</dbReference>
<reference evidence="8 9" key="1">
    <citation type="submission" date="2021-05" db="EMBL/GenBank/DDBJ databases">
        <title>Bacteria Genome sequencing.</title>
        <authorList>
            <person name="Takabe Y."/>
            <person name="Nakajima Y."/>
            <person name="Suzuki S."/>
            <person name="Shiozaki T."/>
        </authorList>
    </citation>
    <scope>NUCLEOTIDE SEQUENCE [LARGE SCALE GENOMIC DNA]</scope>
    <source>
        <strain evidence="8 9">AI_62</strain>
    </source>
</reference>
<keyword evidence="3" id="KW-1134">Transmembrane beta strand</keyword>
<comment type="subcellular location">
    <subcellularLocation>
        <location evidence="1">Cell outer membrane</location>
        <topology evidence="1">Multi-pass membrane protein</topology>
    </subcellularLocation>
</comment>
<keyword evidence="5" id="KW-0732">Signal</keyword>
<gene>
    <name evidence="8" type="ORF">JANAI62_22480</name>
</gene>
<keyword evidence="6" id="KW-0472">Membrane</keyword>
<dbReference type="SUPFAM" id="SSF56935">
    <property type="entry name" value="Porins"/>
    <property type="match status" value="1"/>
</dbReference>
<evidence type="ECO:0000256" key="5">
    <source>
        <dbReference type="ARBA" id="ARBA00022729"/>
    </source>
</evidence>
<dbReference type="EMBL" id="BPFH01000004">
    <property type="protein sequence ID" value="GIT95625.1"/>
    <property type="molecule type" value="Genomic_DNA"/>
</dbReference>
<evidence type="ECO:0000256" key="3">
    <source>
        <dbReference type="ARBA" id="ARBA00022452"/>
    </source>
</evidence>
<dbReference type="InterPro" id="IPR005017">
    <property type="entry name" value="OMPP1/FadL/TodX"/>
</dbReference>
<dbReference type="PANTHER" id="PTHR35093:SF8">
    <property type="entry name" value="OUTER MEMBRANE PROTEIN NMB0088-RELATED"/>
    <property type="match status" value="1"/>
</dbReference>
<accession>A0ABQ4NMY9</accession>